<gene>
    <name evidence="5" type="ORF">P7W03_05890</name>
</gene>
<dbReference type="GeneID" id="90941536"/>
<accession>A0AAX3ZE34</accession>
<dbReference type="Pfam" id="PF00356">
    <property type="entry name" value="LacI"/>
    <property type="match status" value="1"/>
</dbReference>
<dbReference type="InterPro" id="IPR028082">
    <property type="entry name" value="Peripla_BP_I"/>
</dbReference>
<dbReference type="Proteomes" id="UP001231701">
    <property type="component" value="Chromosome"/>
</dbReference>
<feature type="domain" description="HTH lacI-type" evidence="4">
    <location>
        <begin position="9"/>
        <end position="63"/>
    </location>
</feature>
<dbReference type="PROSITE" id="PS00356">
    <property type="entry name" value="HTH_LACI_1"/>
    <property type="match status" value="1"/>
</dbReference>
<keyword evidence="1" id="KW-0805">Transcription regulation</keyword>
<dbReference type="Gene3D" id="3.40.50.2300">
    <property type="match status" value="2"/>
</dbReference>
<organism evidence="5 6">
    <name type="scientific">Streptomyces rochei</name>
    <name type="common">Streptomyces parvullus</name>
    <dbReference type="NCBI Taxonomy" id="1928"/>
    <lineage>
        <taxon>Bacteria</taxon>
        <taxon>Bacillati</taxon>
        <taxon>Actinomycetota</taxon>
        <taxon>Actinomycetes</taxon>
        <taxon>Kitasatosporales</taxon>
        <taxon>Streptomycetaceae</taxon>
        <taxon>Streptomyces</taxon>
        <taxon>Streptomyces rochei group</taxon>
    </lineage>
</organism>
<dbReference type="RefSeq" id="WP_210899664.1">
    <property type="nucleotide sequence ID" value="NZ_CP121271.1"/>
</dbReference>
<dbReference type="PANTHER" id="PTHR30146:SF109">
    <property type="entry name" value="HTH-TYPE TRANSCRIPTIONAL REGULATOR GALS"/>
    <property type="match status" value="1"/>
</dbReference>
<dbReference type="Pfam" id="PF13377">
    <property type="entry name" value="Peripla_BP_3"/>
    <property type="match status" value="1"/>
</dbReference>
<dbReference type="CDD" id="cd01392">
    <property type="entry name" value="HTH_LacI"/>
    <property type="match status" value="1"/>
</dbReference>
<dbReference type="SUPFAM" id="SSF53822">
    <property type="entry name" value="Periplasmic binding protein-like I"/>
    <property type="match status" value="1"/>
</dbReference>
<evidence type="ECO:0000313" key="6">
    <source>
        <dbReference type="Proteomes" id="UP001231701"/>
    </source>
</evidence>
<dbReference type="SUPFAM" id="SSF47413">
    <property type="entry name" value="lambda repressor-like DNA-binding domains"/>
    <property type="match status" value="1"/>
</dbReference>
<evidence type="ECO:0000256" key="1">
    <source>
        <dbReference type="ARBA" id="ARBA00023015"/>
    </source>
</evidence>
<name>A0AAX3ZE34_STRRO</name>
<dbReference type="PROSITE" id="PS50932">
    <property type="entry name" value="HTH_LACI_2"/>
    <property type="match status" value="1"/>
</dbReference>
<dbReference type="InterPro" id="IPR046335">
    <property type="entry name" value="LacI/GalR-like_sensor"/>
</dbReference>
<dbReference type="CDD" id="cd06267">
    <property type="entry name" value="PBP1_LacI_sugar_binding-like"/>
    <property type="match status" value="1"/>
</dbReference>
<sequence length="341" mass="36986">MGRQRPGTPTLEEVAALAGVGRGTVSRVINKAAGVRDSTRRAVQQAIDELGYVPNLAARSLAGHRADAVALVMTEPDWRQFGEPFFTEIVRAVGDALTDTPVQLLLTLVRSDTERQRFVEYARGGRVDGVLLMSVHAQDPLPDMLAKAGLPTVMLGRRSGDESVTYVDADNAGGARDAVTHLLDGGRRTIGALGGPLDMYVAQCRLRGYREALERADVEVRDSLIVAGEDFTEESGRRATAELLARHPDLDAVFAASDTLAAGALGALREAGRRVPEDVAVIGFDDFHPARPMEPPLTTVRQPLEEIGRTMVRLLLEEMEDSPVAWRHVILRTELVLRDSA</sequence>
<dbReference type="Gene3D" id="1.10.260.40">
    <property type="entry name" value="lambda repressor-like DNA-binding domains"/>
    <property type="match status" value="1"/>
</dbReference>
<protein>
    <submittedName>
        <fullName evidence="5">LacI family DNA-binding transcriptional regulator</fullName>
    </submittedName>
</protein>
<dbReference type="GO" id="GO:0000976">
    <property type="term" value="F:transcription cis-regulatory region binding"/>
    <property type="evidence" value="ECO:0007669"/>
    <property type="project" value="TreeGrafter"/>
</dbReference>
<evidence type="ECO:0000256" key="3">
    <source>
        <dbReference type="ARBA" id="ARBA00023163"/>
    </source>
</evidence>
<proteinExistence type="predicted"/>
<keyword evidence="3" id="KW-0804">Transcription</keyword>
<dbReference type="GO" id="GO:0003700">
    <property type="term" value="F:DNA-binding transcription factor activity"/>
    <property type="evidence" value="ECO:0007669"/>
    <property type="project" value="TreeGrafter"/>
</dbReference>
<dbReference type="EMBL" id="CP121271">
    <property type="protein sequence ID" value="WMC85125.1"/>
    <property type="molecule type" value="Genomic_DNA"/>
</dbReference>
<dbReference type="PANTHER" id="PTHR30146">
    <property type="entry name" value="LACI-RELATED TRANSCRIPTIONAL REPRESSOR"/>
    <property type="match status" value="1"/>
</dbReference>
<dbReference type="AlphaFoldDB" id="A0AAX3ZE34"/>
<evidence type="ECO:0000256" key="2">
    <source>
        <dbReference type="ARBA" id="ARBA00023125"/>
    </source>
</evidence>
<dbReference type="InterPro" id="IPR000843">
    <property type="entry name" value="HTH_LacI"/>
</dbReference>
<dbReference type="SMART" id="SM00354">
    <property type="entry name" value="HTH_LACI"/>
    <property type="match status" value="1"/>
</dbReference>
<evidence type="ECO:0000313" key="5">
    <source>
        <dbReference type="EMBL" id="WMC85125.1"/>
    </source>
</evidence>
<keyword evidence="2 5" id="KW-0238">DNA-binding</keyword>
<dbReference type="InterPro" id="IPR010982">
    <property type="entry name" value="Lambda_DNA-bd_dom_sf"/>
</dbReference>
<evidence type="ECO:0000259" key="4">
    <source>
        <dbReference type="PROSITE" id="PS50932"/>
    </source>
</evidence>
<reference evidence="5" key="1">
    <citation type="submission" date="2023-03" db="EMBL/GenBank/DDBJ databases">
        <title>Borrelidin-producing and root-colonizing Streptomyces rochei is a potent biopesticide for soil-borne oomycete-caused plant diseases.</title>
        <authorList>
            <person name="Zhou D."/>
            <person name="Wang X."/>
            <person name="Navarro-Munoz J.C."/>
            <person name="Li W."/>
            <person name="Li J."/>
            <person name="Jiu M."/>
            <person name="Deng S."/>
            <person name="Ye Y."/>
            <person name="Daly P."/>
            <person name="Wei L."/>
        </authorList>
    </citation>
    <scope>NUCLEOTIDE SEQUENCE</scope>
    <source>
        <strain evidence="5">JK1</strain>
    </source>
</reference>